<dbReference type="KEGG" id="nal:B005_0734"/>
<reference evidence="4" key="2">
    <citation type="submission" date="2012-08" db="EMBL/GenBank/DDBJ databases">
        <title>Whole-genome sequence of Nocardiopsis alba strain ATCC BAA-2165 associated with honeybees.</title>
        <authorList>
            <person name="Qiao J."/>
            <person name="Chen L."/>
            <person name="Li Y."/>
            <person name="Wang J."/>
            <person name="Zhang W."/>
            <person name="Chen S."/>
        </authorList>
    </citation>
    <scope>NUCLEOTIDE SEQUENCE [LARGE SCALE GENOMIC DNA]</scope>
    <source>
        <strain evidence="4">ATCC BAA-2165 / BE74</strain>
    </source>
</reference>
<dbReference type="eggNOG" id="COG1357">
    <property type="taxonomic scope" value="Bacteria"/>
</dbReference>
<evidence type="ECO:0000256" key="2">
    <source>
        <dbReference type="SAM" id="Phobius"/>
    </source>
</evidence>
<dbReference type="AlphaFoldDB" id="J7LEA1"/>
<feature type="transmembrane region" description="Helical" evidence="2">
    <location>
        <begin position="44"/>
        <end position="69"/>
    </location>
</feature>
<dbReference type="PATRIC" id="fig|1205910.3.peg.691"/>
<feature type="transmembrane region" description="Helical" evidence="2">
    <location>
        <begin position="89"/>
        <end position="110"/>
    </location>
</feature>
<accession>J7LEA1</accession>
<evidence type="ECO:0000313" key="4">
    <source>
        <dbReference type="Proteomes" id="UP000003779"/>
    </source>
</evidence>
<reference evidence="3 4" key="1">
    <citation type="journal article" date="2012" name="J. Bacteriol.">
        <title>Whole-Genome Sequence of Nocardiopsis alba Strain ATCC BAA-2165, Associated with Honeybees.</title>
        <authorList>
            <person name="Qiao J."/>
            <person name="Chen L."/>
            <person name="Li Y."/>
            <person name="Wang J."/>
            <person name="Zhang W."/>
            <person name="Chen S."/>
        </authorList>
    </citation>
    <scope>NUCLEOTIDE SEQUENCE [LARGE SCALE GENOMIC DNA]</scope>
    <source>
        <strain evidence="4">ATCC BAA-2165 / BE74</strain>
    </source>
</reference>
<feature type="compositionally biased region" description="Polar residues" evidence="1">
    <location>
        <begin position="408"/>
        <end position="420"/>
    </location>
</feature>
<feature type="region of interest" description="Disordered" evidence="1">
    <location>
        <begin position="377"/>
        <end position="420"/>
    </location>
</feature>
<dbReference type="HOGENOM" id="CLU_653511_0_0_11"/>
<proteinExistence type="predicted"/>
<keyword evidence="2" id="KW-0472">Membrane</keyword>
<keyword evidence="2" id="KW-1133">Transmembrane helix</keyword>
<protein>
    <submittedName>
        <fullName evidence="3">Pentapeptide repeats family protein</fullName>
    </submittedName>
</protein>
<organism evidence="3 4">
    <name type="scientific">Nocardiopsis alba (strain ATCC BAA-2165 / BE74)</name>
    <dbReference type="NCBI Taxonomy" id="1205910"/>
    <lineage>
        <taxon>Bacteria</taxon>
        <taxon>Bacillati</taxon>
        <taxon>Actinomycetota</taxon>
        <taxon>Actinomycetes</taxon>
        <taxon>Streptosporangiales</taxon>
        <taxon>Nocardiopsidaceae</taxon>
        <taxon>Nocardiopsis</taxon>
    </lineage>
</organism>
<evidence type="ECO:0000256" key="1">
    <source>
        <dbReference type="SAM" id="MobiDB-lite"/>
    </source>
</evidence>
<sequence>MDEIHRKARWSSTFVGMRLLPRPPGFGRESLETSASGDESPPRLWLHIAVTWVMAGLCIGAIVGGTLWFLGFPEIPRPEELSLRAFEAVLVRAFAVMAGLSGIALLVIAYHRQRNNDLENLRAHRAAERDGVKLFNDRFTSAYTELGNEQATARLGAVYALAHLADDAPDPGLRQTCIDVLCTYLRMPHAPRPGDDVEPGSPEYQEYEAFREVRRSIVRAIGDRLRDEDSPWHGHRFDFSDVVFDGGTLRSVHFLRGKFIFNRAVFAEGDLDLRYSRVVDANMNFRNARFTGGTVNLRHVRFEGGFTDFYKAGFEGSEVLLHDVRIAPKTINLTGVRFASGRVEFDSHRGEPALGDPPDGLLDAVAAGEPGVVRLPGSWTSTSAENGAFDDPEETPSQGERAGRKMTGTGQPHLSGTENL</sequence>
<dbReference type="Proteomes" id="UP000003779">
    <property type="component" value="Chromosome"/>
</dbReference>
<evidence type="ECO:0000313" key="3">
    <source>
        <dbReference type="EMBL" id="AFR09755.1"/>
    </source>
</evidence>
<keyword evidence="2" id="KW-0812">Transmembrane</keyword>
<gene>
    <name evidence="3" type="ordered locus">B005_0734</name>
</gene>
<name>J7LEA1_NOCAA</name>
<dbReference type="STRING" id="1205910.B005_0734"/>
<dbReference type="EMBL" id="CP003788">
    <property type="protein sequence ID" value="AFR09755.1"/>
    <property type="molecule type" value="Genomic_DNA"/>
</dbReference>